<dbReference type="RefSeq" id="WP_254746164.1">
    <property type="nucleotide sequence ID" value="NZ_JANCLU010000029.1"/>
</dbReference>
<accession>A0ABT1LJI5</accession>
<dbReference type="Pfam" id="PF25371">
    <property type="entry name" value="DUF7884"/>
    <property type="match status" value="1"/>
</dbReference>
<comment type="caution">
    <text evidence="7">The sequence shown here is derived from an EMBL/GenBank/DDBJ whole genome shotgun (WGS) entry which is preliminary data.</text>
</comment>
<dbReference type="Pfam" id="PF02353">
    <property type="entry name" value="CMAS"/>
    <property type="match status" value="1"/>
</dbReference>
<comment type="similarity">
    <text evidence="1">Belongs to the CFA/CMAS family.</text>
</comment>
<feature type="domain" description="DUF7884" evidence="6">
    <location>
        <begin position="12"/>
        <end position="82"/>
    </location>
</feature>
<evidence type="ECO:0000313" key="7">
    <source>
        <dbReference type="EMBL" id="MCP8940895.1"/>
    </source>
</evidence>
<dbReference type="PANTHER" id="PTHR43667">
    <property type="entry name" value="CYCLOPROPANE-FATTY-ACYL-PHOSPHOLIPID SYNTHASE"/>
    <property type="match status" value="1"/>
</dbReference>
<gene>
    <name evidence="7" type="ORF">NK718_20400</name>
</gene>
<dbReference type="PANTHER" id="PTHR43667:SF1">
    <property type="entry name" value="CYCLOPROPANE-FATTY-ACYL-PHOSPHOLIPID SYNTHASE"/>
    <property type="match status" value="1"/>
</dbReference>
<keyword evidence="2" id="KW-0489">Methyltransferase</keyword>
<dbReference type="CDD" id="cd02440">
    <property type="entry name" value="AdoMet_MTases"/>
    <property type="match status" value="1"/>
</dbReference>
<sequence length="415" mass="46975">MRLLELLLRTRITSGTLRVTDWKGRVATFGDGEPVVAVRIHDSRTLTRLVLDPQLALGEAFMEGSLTMEQGDVYDLLDLVLASAGWSYPDWSSIVGARLRGLLRRAAQFNPAERARRNVAAHYDLTEEFFRLFLDEDMQYSCAYFLSPEDTLEQAQQQKKRHIAAKLLLKPGQRVLDIGSGWGGLALTLNAMAGVDVTGLTLSERQAEVARERARVAGREDEVRFLLQDYRAATGSYDRIVSVGMFEHVGVNHYGTYFRAVRDLLKEDGVAVVHAIGRADGPGSTNPWIARYIFPGGYSPALSEVVPWIERAGLHITDIEILRLHYAETLRQWRRRFLARRDVAAKLYDERFCRMWEFYLAACEATFRHAGHMVFQIQMARRIDAVPLTRDYIGEAEKRLAGPRARASKSVPKYA</sequence>
<evidence type="ECO:0000313" key="8">
    <source>
        <dbReference type="Proteomes" id="UP001205890"/>
    </source>
</evidence>
<dbReference type="InterPro" id="IPR057206">
    <property type="entry name" value="DUF7884"/>
</dbReference>
<evidence type="ECO:0000256" key="5">
    <source>
        <dbReference type="ARBA" id="ARBA00023098"/>
    </source>
</evidence>
<reference evidence="7 8" key="1">
    <citation type="submission" date="2022-07" db="EMBL/GenBank/DDBJ databases">
        <authorList>
            <person name="Li W.-J."/>
            <person name="Deng Q.-Q."/>
        </authorList>
    </citation>
    <scope>NUCLEOTIDE SEQUENCE [LARGE SCALE GENOMIC DNA]</scope>
    <source>
        <strain evidence="7 8">SYSU M60028</strain>
    </source>
</reference>
<evidence type="ECO:0000256" key="4">
    <source>
        <dbReference type="ARBA" id="ARBA00022691"/>
    </source>
</evidence>
<keyword evidence="5" id="KW-0443">Lipid metabolism</keyword>
<dbReference type="Proteomes" id="UP001205890">
    <property type="component" value="Unassembled WGS sequence"/>
</dbReference>
<keyword evidence="4" id="KW-0949">S-adenosyl-L-methionine</keyword>
<evidence type="ECO:0000256" key="2">
    <source>
        <dbReference type="ARBA" id="ARBA00022603"/>
    </source>
</evidence>
<evidence type="ECO:0000256" key="1">
    <source>
        <dbReference type="ARBA" id="ARBA00010815"/>
    </source>
</evidence>
<name>A0ABT1LJI5_9HYPH</name>
<dbReference type="SUPFAM" id="SSF53335">
    <property type="entry name" value="S-adenosyl-L-methionine-dependent methyltransferases"/>
    <property type="match status" value="1"/>
</dbReference>
<dbReference type="EMBL" id="JANCLU010000029">
    <property type="protein sequence ID" value="MCP8940895.1"/>
    <property type="molecule type" value="Genomic_DNA"/>
</dbReference>
<dbReference type="InterPro" id="IPR050723">
    <property type="entry name" value="CFA/CMAS"/>
</dbReference>
<organism evidence="7 8">
    <name type="scientific">Alsobacter ponti</name>
    <dbReference type="NCBI Taxonomy" id="2962936"/>
    <lineage>
        <taxon>Bacteria</taxon>
        <taxon>Pseudomonadati</taxon>
        <taxon>Pseudomonadota</taxon>
        <taxon>Alphaproteobacteria</taxon>
        <taxon>Hyphomicrobiales</taxon>
        <taxon>Alsobacteraceae</taxon>
        <taxon>Alsobacter</taxon>
    </lineage>
</organism>
<protein>
    <submittedName>
        <fullName evidence="7">Cyclopropane-fatty-acyl-phospholipid synthase family protein</fullName>
    </submittedName>
</protein>
<dbReference type="InterPro" id="IPR003333">
    <property type="entry name" value="CMAS"/>
</dbReference>
<evidence type="ECO:0000259" key="6">
    <source>
        <dbReference type="Pfam" id="PF25371"/>
    </source>
</evidence>
<dbReference type="PIRSF" id="PIRSF003085">
    <property type="entry name" value="CMAS"/>
    <property type="match status" value="1"/>
</dbReference>
<dbReference type="Gene3D" id="3.40.50.150">
    <property type="entry name" value="Vaccinia Virus protein VP39"/>
    <property type="match status" value="1"/>
</dbReference>
<keyword evidence="8" id="KW-1185">Reference proteome</keyword>
<keyword evidence="3" id="KW-0808">Transferase</keyword>
<dbReference type="InterPro" id="IPR029063">
    <property type="entry name" value="SAM-dependent_MTases_sf"/>
</dbReference>
<proteinExistence type="inferred from homology"/>
<evidence type="ECO:0000256" key="3">
    <source>
        <dbReference type="ARBA" id="ARBA00022679"/>
    </source>
</evidence>